<dbReference type="InterPro" id="IPR004481">
    <property type="entry name" value="K/Na/Ca-exchanger"/>
</dbReference>
<dbReference type="GO" id="GO:0006874">
    <property type="term" value="P:intracellular calcium ion homeostasis"/>
    <property type="evidence" value="ECO:0007669"/>
    <property type="project" value="TreeGrafter"/>
</dbReference>
<dbReference type="GO" id="GO:0005886">
    <property type="term" value="C:plasma membrane"/>
    <property type="evidence" value="ECO:0007669"/>
    <property type="project" value="TreeGrafter"/>
</dbReference>
<feature type="transmembrane region" description="Helical" evidence="5">
    <location>
        <begin position="281"/>
        <end position="302"/>
    </location>
</feature>
<dbReference type="PANTHER" id="PTHR10846:SF8">
    <property type="entry name" value="INNER MEMBRANE PROTEIN YRBG"/>
    <property type="match status" value="1"/>
</dbReference>
<feature type="transmembrane region" description="Helical" evidence="5">
    <location>
        <begin position="166"/>
        <end position="182"/>
    </location>
</feature>
<feature type="transmembrane region" description="Helical" evidence="5">
    <location>
        <begin position="84"/>
        <end position="106"/>
    </location>
</feature>
<feature type="transmembrane region" description="Helical" evidence="5">
    <location>
        <begin position="42"/>
        <end position="63"/>
    </location>
</feature>
<feature type="transmembrane region" description="Helical" evidence="5">
    <location>
        <begin position="352"/>
        <end position="371"/>
    </location>
</feature>
<feature type="transmembrane region" description="Helical" evidence="5">
    <location>
        <begin position="421"/>
        <end position="443"/>
    </location>
</feature>
<evidence type="ECO:0000259" key="6">
    <source>
        <dbReference type="Pfam" id="PF01699"/>
    </source>
</evidence>
<evidence type="ECO:0000256" key="2">
    <source>
        <dbReference type="ARBA" id="ARBA00022692"/>
    </source>
</evidence>
<evidence type="ECO:0000256" key="3">
    <source>
        <dbReference type="ARBA" id="ARBA00022989"/>
    </source>
</evidence>
<feature type="transmembrane region" description="Helical" evidence="5">
    <location>
        <begin position="118"/>
        <end position="145"/>
    </location>
</feature>
<evidence type="ECO:0000256" key="1">
    <source>
        <dbReference type="ARBA" id="ARBA00004141"/>
    </source>
</evidence>
<feature type="transmembrane region" description="Helical" evidence="5">
    <location>
        <begin position="314"/>
        <end position="340"/>
    </location>
</feature>
<feature type="domain" description="Sodium/calcium exchanger membrane region" evidence="6">
    <location>
        <begin position="46"/>
        <end position="205"/>
    </location>
</feature>
<dbReference type="Pfam" id="PF01699">
    <property type="entry name" value="Na_Ca_ex"/>
    <property type="match status" value="2"/>
</dbReference>
<accession>A0A3B1D5V1</accession>
<name>A0A3B1D5V1_9ZZZZ</name>
<gene>
    <name evidence="7" type="ORF">MNBD_PLANCTO02-6</name>
</gene>
<dbReference type="EMBL" id="UOGL01000134">
    <property type="protein sequence ID" value="VAX37589.1"/>
    <property type="molecule type" value="Genomic_DNA"/>
</dbReference>
<dbReference type="GO" id="GO:0008273">
    <property type="term" value="F:calcium, potassium:sodium antiporter activity"/>
    <property type="evidence" value="ECO:0007669"/>
    <property type="project" value="TreeGrafter"/>
</dbReference>
<keyword evidence="4 5" id="KW-0472">Membrane</keyword>
<comment type="subcellular location">
    <subcellularLocation>
        <location evidence="1">Membrane</location>
        <topology evidence="1">Multi-pass membrane protein</topology>
    </subcellularLocation>
</comment>
<protein>
    <recommendedName>
        <fullName evidence="6">Sodium/calcium exchanger membrane region domain-containing protein</fullName>
    </recommendedName>
</protein>
<feature type="transmembrane region" description="Helical" evidence="5">
    <location>
        <begin position="188"/>
        <end position="205"/>
    </location>
</feature>
<feature type="transmembrane region" description="Helical" evidence="5">
    <location>
        <begin position="391"/>
        <end position="409"/>
    </location>
</feature>
<sequence length="445" mass="49487">MSDVLAEESLQEVRKPHYLGLLLTILFGGIVLFFNFSHWELATHAFIICFVSLIIWQLCEPFADAAQWIGDALHMPSSVRGATLDAVASSLPEFFIGIFFVLTAVLHQNSASLQSESGYGATVATCAGSAIYNMILIPAFVALVVSYKRKERPTIDIEDNVIARDGIAFLLCEGVLLIALHYQLLTWWMGIVFIAMYCVYILFLYNDWKKFETIKQIAKQREDHHAESIRQRLQEEGHSFSLTLIEKALNELQRSNEPHVEREKNHSFLFFNMIKIRLNAFSSWGIVGVVTLFIAGTSYILVHSTHILAEQLHVPTFFLAVIVVAAASSVPDTFVSIAAAMRGDDSGAVSNVFGSNIFNICVCLGVPLIINSGINNWEPVSLMQNGKPMEGLFGLQVLLGLLTTITLAMMWHNRQITRTKAIWFCGLYGIFITYAVAGSLGLINV</sequence>
<dbReference type="InterPro" id="IPR044880">
    <property type="entry name" value="NCX_ion-bd_dom_sf"/>
</dbReference>
<feature type="transmembrane region" description="Helical" evidence="5">
    <location>
        <begin position="18"/>
        <end position="36"/>
    </location>
</feature>
<organism evidence="7">
    <name type="scientific">hydrothermal vent metagenome</name>
    <dbReference type="NCBI Taxonomy" id="652676"/>
    <lineage>
        <taxon>unclassified sequences</taxon>
        <taxon>metagenomes</taxon>
        <taxon>ecological metagenomes</taxon>
    </lineage>
</organism>
<proteinExistence type="predicted"/>
<reference evidence="7" key="1">
    <citation type="submission" date="2018-06" db="EMBL/GenBank/DDBJ databases">
        <authorList>
            <person name="Zhirakovskaya E."/>
        </authorList>
    </citation>
    <scope>NUCLEOTIDE SEQUENCE</scope>
</reference>
<evidence type="ECO:0000256" key="4">
    <source>
        <dbReference type="ARBA" id="ARBA00023136"/>
    </source>
</evidence>
<evidence type="ECO:0000313" key="7">
    <source>
        <dbReference type="EMBL" id="VAX37589.1"/>
    </source>
</evidence>
<evidence type="ECO:0000256" key="5">
    <source>
        <dbReference type="SAM" id="Phobius"/>
    </source>
</evidence>
<keyword evidence="3 5" id="KW-1133">Transmembrane helix</keyword>
<dbReference type="GO" id="GO:0005262">
    <property type="term" value="F:calcium channel activity"/>
    <property type="evidence" value="ECO:0007669"/>
    <property type="project" value="TreeGrafter"/>
</dbReference>
<dbReference type="InterPro" id="IPR004837">
    <property type="entry name" value="NaCa_Exmemb"/>
</dbReference>
<dbReference type="Gene3D" id="1.20.1420.30">
    <property type="entry name" value="NCX, central ion-binding region"/>
    <property type="match status" value="2"/>
</dbReference>
<dbReference type="AlphaFoldDB" id="A0A3B1D5V1"/>
<dbReference type="PANTHER" id="PTHR10846">
    <property type="entry name" value="SODIUM/POTASSIUM/CALCIUM EXCHANGER"/>
    <property type="match status" value="1"/>
</dbReference>
<keyword evidence="2 5" id="KW-0812">Transmembrane</keyword>
<feature type="domain" description="Sodium/calcium exchanger membrane region" evidence="6">
    <location>
        <begin position="283"/>
        <end position="435"/>
    </location>
</feature>